<comment type="caution">
    <text evidence="1">The sequence shown here is derived from an EMBL/GenBank/DDBJ whole genome shotgun (WGS) entry which is preliminary data.</text>
</comment>
<proteinExistence type="predicted"/>
<sequence length="70" mass="7532">MQWDPALLLTCSHFVEVPDALREIITHIHPSPCDVKGLLITPPARLLPAETTGLFPALALPSSVRQAAGH</sequence>
<evidence type="ECO:0000313" key="1">
    <source>
        <dbReference type="EMBL" id="KAK5906609.1"/>
    </source>
</evidence>
<keyword evidence="2" id="KW-1185">Reference proteome</keyword>
<dbReference type="EMBL" id="JAULUE010002049">
    <property type="protein sequence ID" value="KAK5906609.1"/>
    <property type="molecule type" value="Genomic_DNA"/>
</dbReference>
<evidence type="ECO:0000313" key="2">
    <source>
        <dbReference type="Proteomes" id="UP001335648"/>
    </source>
</evidence>
<organism evidence="1 2">
    <name type="scientific">Champsocephalus esox</name>
    <name type="common">pike icefish</name>
    <dbReference type="NCBI Taxonomy" id="159716"/>
    <lineage>
        <taxon>Eukaryota</taxon>
        <taxon>Metazoa</taxon>
        <taxon>Chordata</taxon>
        <taxon>Craniata</taxon>
        <taxon>Vertebrata</taxon>
        <taxon>Euteleostomi</taxon>
        <taxon>Actinopterygii</taxon>
        <taxon>Neopterygii</taxon>
        <taxon>Teleostei</taxon>
        <taxon>Neoteleostei</taxon>
        <taxon>Acanthomorphata</taxon>
        <taxon>Eupercaria</taxon>
        <taxon>Perciformes</taxon>
        <taxon>Notothenioidei</taxon>
        <taxon>Channichthyidae</taxon>
        <taxon>Champsocephalus</taxon>
    </lineage>
</organism>
<dbReference type="AlphaFoldDB" id="A0AAN8HBK0"/>
<reference evidence="1 2" key="1">
    <citation type="journal article" date="2023" name="Mol. Biol. Evol.">
        <title>Genomics of Secondarily Temperate Adaptation in the Only Non-Antarctic Icefish.</title>
        <authorList>
            <person name="Rivera-Colon A.G."/>
            <person name="Rayamajhi N."/>
            <person name="Minhas B.F."/>
            <person name="Madrigal G."/>
            <person name="Bilyk K.T."/>
            <person name="Yoon V."/>
            <person name="Hune M."/>
            <person name="Gregory S."/>
            <person name="Cheng C.H.C."/>
            <person name="Catchen J.M."/>
        </authorList>
    </citation>
    <scope>NUCLEOTIDE SEQUENCE [LARGE SCALE GENOMIC DNA]</scope>
    <source>
        <strain evidence="1">JC2023a</strain>
    </source>
</reference>
<accession>A0AAN8HBK0</accession>
<protein>
    <submittedName>
        <fullName evidence="1">Uncharacterized protein</fullName>
    </submittedName>
</protein>
<dbReference type="Proteomes" id="UP001335648">
    <property type="component" value="Unassembled WGS sequence"/>
</dbReference>
<name>A0AAN8HBK0_9TELE</name>
<gene>
    <name evidence="1" type="ORF">CesoFtcFv8_004539</name>
</gene>